<keyword evidence="17" id="KW-1185">Reference proteome</keyword>
<comment type="function">
    <text evidence="1 14">Converts 2,5-diamino-6-(ribosylamino)-4(3h)-pyrimidinone 5'-phosphate into 5-amino-6-(ribosylamino)-2,4(1h,3h)-pyrimidinedione 5'-phosphate.</text>
</comment>
<dbReference type="Proteomes" id="UP001407405">
    <property type="component" value="Unassembled WGS sequence"/>
</dbReference>
<dbReference type="PIRSF" id="PIRSF006769">
    <property type="entry name" value="RibD"/>
    <property type="match status" value="1"/>
</dbReference>
<keyword evidence="10 14" id="KW-0560">Oxidoreductase</keyword>
<evidence type="ECO:0000259" key="15">
    <source>
        <dbReference type="PROSITE" id="PS51747"/>
    </source>
</evidence>
<evidence type="ECO:0000256" key="5">
    <source>
        <dbReference type="ARBA" id="ARBA00007417"/>
    </source>
</evidence>
<evidence type="ECO:0000313" key="17">
    <source>
        <dbReference type="Proteomes" id="UP001407405"/>
    </source>
</evidence>
<gene>
    <name evidence="16" type="primary">ribD</name>
    <name evidence="16" type="ORF">AAIG11_01870</name>
</gene>
<dbReference type="InterPro" id="IPR004794">
    <property type="entry name" value="Eubact_RibD"/>
</dbReference>
<dbReference type="InterPro" id="IPR011549">
    <property type="entry name" value="RibD_C"/>
</dbReference>
<dbReference type="InterPro" id="IPR016192">
    <property type="entry name" value="APOBEC/CMP_deaminase_Zn-bd"/>
</dbReference>
<sequence>MHEGHEVWMKRALELAEEGWGTTSPNPLVGAVLVKNGKLIGQGRHLRAGGPHAEVEALHQAGVAASGSDLYVTLEPCCHFGKTPPCAEALIRAGIRRAYVAMQDPNPLVAGNGIRMLQEAGIEVVEGILEHEARELNDVFIHFITHRTPYVIYKTAMSLDGKTAANTGHSQWVTGEAARRSVHWMRQRVGAIMVGISTVLKDDPQLTVRGLPMPPVHPLRIVADSQGRIPLTCQLVNRVGDAPTMVATTERMDQETEIKLRKKGVQVLRTHSVQGQVNLKELLEELGKRNIDSLLLEGGSTLAAAALEQQLVDKIMFYLAPKLIGGSLAPGVLAGKGIDWMDDCTWVDDMKARTIGEDILITGTIRKR</sequence>
<keyword evidence="8 14" id="KW-0862">Zinc</keyword>
<dbReference type="InterPro" id="IPR002125">
    <property type="entry name" value="CMP_dCMP_dom"/>
</dbReference>
<evidence type="ECO:0000256" key="8">
    <source>
        <dbReference type="ARBA" id="ARBA00022833"/>
    </source>
</evidence>
<comment type="similarity">
    <text evidence="5 14">In the C-terminal section; belongs to the HTP reductase family.</text>
</comment>
<dbReference type="InterPro" id="IPR016193">
    <property type="entry name" value="Cytidine_deaminase-like"/>
</dbReference>
<reference evidence="16 17" key="1">
    <citation type="submission" date="2024-04" db="EMBL/GenBank/DDBJ databases">
        <title>Genome sequencing and metabolic network reconstruction of aminoacids and betaine degradation by Anoxynatronum sibiricum.</title>
        <authorList>
            <person name="Detkova E.N."/>
            <person name="Boltjanskaja Y.V."/>
            <person name="Mardanov A.V."/>
            <person name="Kevbrin V."/>
        </authorList>
    </citation>
    <scope>NUCLEOTIDE SEQUENCE [LARGE SCALE GENOMIC DNA]</scope>
    <source>
        <strain evidence="16 17">Z-7981</strain>
    </source>
</reference>
<dbReference type="GO" id="GO:0008835">
    <property type="term" value="F:diaminohydroxyphosphoribosylaminopyrimidine deaminase activity"/>
    <property type="evidence" value="ECO:0007669"/>
    <property type="project" value="UniProtKB-EC"/>
</dbReference>
<evidence type="ECO:0000256" key="12">
    <source>
        <dbReference type="ARBA" id="ARBA00049861"/>
    </source>
</evidence>
<evidence type="ECO:0000256" key="10">
    <source>
        <dbReference type="ARBA" id="ARBA00023002"/>
    </source>
</evidence>
<proteinExistence type="inferred from homology"/>
<dbReference type="PANTHER" id="PTHR38011:SF7">
    <property type="entry name" value="2,5-DIAMINO-6-RIBOSYLAMINO-4(3H)-PYRIMIDINONE 5'-PHOSPHATE REDUCTASE"/>
    <property type="match status" value="1"/>
</dbReference>
<keyword evidence="7 14" id="KW-0479">Metal-binding</keyword>
<dbReference type="EC" id="3.5.4.26" evidence="14"/>
<comment type="similarity">
    <text evidence="4 14">In the N-terminal section; belongs to the cytidine and deoxycytidylate deaminase family.</text>
</comment>
<dbReference type="NCBIfam" id="TIGR00227">
    <property type="entry name" value="ribD_Cterm"/>
    <property type="match status" value="1"/>
</dbReference>
<evidence type="ECO:0000256" key="1">
    <source>
        <dbReference type="ARBA" id="ARBA00002151"/>
    </source>
</evidence>
<comment type="caution">
    <text evidence="16">The sequence shown here is derived from an EMBL/GenBank/DDBJ whole genome shotgun (WGS) entry which is preliminary data.</text>
</comment>
<evidence type="ECO:0000256" key="14">
    <source>
        <dbReference type="PIRNR" id="PIRNR006769"/>
    </source>
</evidence>
<evidence type="ECO:0000256" key="2">
    <source>
        <dbReference type="ARBA" id="ARBA00004882"/>
    </source>
</evidence>
<dbReference type="NCBIfam" id="TIGR00326">
    <property type="entry name" value="eubact_ribD"/>
    <property type="match status" value="1"/>
</dbReference>
<dbReference type="PANTHER" id="PTHR38011">
    <property type="entry name" value="DIHYDROFOLATE REDUCTASE FAMILY PROTEIN (AFU_ORTHOLOGUE AFUA_8G06820)"/>
    <property type="match status" value="1"/>
</dbReference>
<dbReference type="EC" id="1.1.1.193" evidence="14"/>
<dbReference type="SUPFAM" id="SSF53597">
    <property type="entry name" value="Dihydrofolate reductase-like"/>
    <property type="match status" value="1"/>
</dbReference>
<keyword evidence="9 14" id="KW-0521">NADP</keyword>
<comment type="catalytic activity">
    <reaction evidence="12 14">
        <text>5-amino-6-(5-phospho-D-ribitylamino)uracil + NADP(+) = 5-amino-6-(5-phospho-D-ribosylamino)uracil + NADPH + H(+)</text>
        <dbReference type="Rhea" id="RHEA:17845"/>
        <dbReference type="ChEBI" id="CHEBI:15378"/>
        <dbReference type="ChEBI" id="CHEBI:57783"/>
        <dbReference type="ChEBI" id="CHEBI:58349"/>
        <dbReference type="ChEBI" id="CHEBI:58421"/>
        <dbReference type="ChEBI" id="CHEBI:58453"/>
        <dbReference type="EC" id="1.1.1.193"/>
    </reaction>
</comment>
<dbReference type="GO" id="GO:0008703">
    <property type="term" value="F:5-amino-6-(5-phosphoribosylamino)uracil reductase activity"/>
    <property type="evidence" value="ECO:0007669"/>
    <property type="project" value="UniProtKB-EC"/>
</dbReference>
<feature type="domain" description="CMP/dCMP-type deaminase" evidence="15">
    <location>
        <begin position="3"/>
        <end position="124"/>
    </location>
</feature>
<evidence type="ECO:0000313" key="16">
    <source>
        <dbReference type="EMBL" id="MEN1759210.1"/>
    </source>
</evidence>
<comment type="cofactor">
    <cofactor evidence="14">
        <name>Zn(2+)</name>
        <dbReference type="ChEBI" id="CHEBI:29105"/>
    </cofactor>
    <text evidence="14">Binds 1 zinc ion.</text>
</comment>
<evidence type="ECO:0000256" key="11">
    <source>
        <dbReference type="ARBA" id="ARBA00023268"/>
    </source>
</evidence>
<comment type="catalytic activity">
    <reaction evidence="13 14">
        <text>2,5-diamino-6-hydroxy-4-(5-phosphoribosylamino)-pyrimidine + H2O + H(+) = 5-amino-6-(5-phospho-D-ribosylamino)uracil + NH4(+)</text>
        <dbReference type="Rhea" id="RHEA:21868"/>
        <dbReference type="ChEBI" id="CHEBI:15377"/>
        <dbReference type="ChEBI" id="CHEBI:15378"/>
        <dbReference type="ChEBI" id="CHEBI:28938"/>
        <dbReference type="ChEBI" id="CHEBI:58453"/>
        <dbReference type="ChEBI" id="CHEBI:58614"/>
        <dbReference type="EC" id="3.5.4.26"/>
    </reaction>
</comment>
<evidence type="ECO:0000256" key="13">
    <source>
        <dbReference type="ARBA" id="ARBA00049886"/>
    </source>
</evidence>
<dbReference type="InterPro" id="IPR050765">
    <property type="entry name" value="Riboflavin_Biosynth_HTPR"/>
</dbReference>
<evidence type="ECO:0000256" key="3">
    <source>
        <dbReference type="ARBA" id="ARBA00004910"/>
    </source>
</evidence>
<dbReference type="InterPro" id="IPR024072">
    <property type="entry name" value="DHFR-like_dom_sf"/>
</dbReference>
<protein>
    <recommendedName>
        <fullName evidence="14">Riboflavin biosynthesis protein RibD</fullName>
    </recommendedName>
    <domain>
        <recommendedName>
            <fullName evidence="14">Diaminohydroxyphosphoribosylaminopyrimidine deaminase</fullName>
            <shortName evidence="14">DRAP deaminase</shortName>
            <ecNumber evidence="14">3.5.4.26</ecNumber>
        </recommendedName>
        <alternativeName>
            <fullName evidence="14">Riboflavin-specific deaminase</fullName>
        </alternativeName>
    </domain>
    <domain>
        <recommendedName>
            <fullName evidence="14">5-amino-6-(5-phosphoribosylamino)uracil reductase</fullName>
            <ecNumber evidence="14">1.1.1.193</ecNumber>
        </recommendedName>
        <alternativeName>
            <fullName evidence="14">HTP reductase</fullName>
        </alternativeName>
    </domain>
</protein>
<comment type="pathway">
    <text evidence="2 14">Cofactor biosynthesis; riboflavin biosynthesis; 5-amino-6-(D-ribitylamino)uracil from GTP: step 2/4.</text>
</comment>
<accession>A0ABU9VPV4</accession>
<evidence type="ECO:0000256" key="9">
    <source>
        <dbReference type="ARBA" id="ARBA00022857"/>
    </source>
</evidence>
<dbReference type="CDD" id="cd01284">
    <property type="entry name" value="Riboflavin_deaminase-reductase"/>
    <property type="match status" value="1"/>
</dbReference>
<evidence type="ECO:0000256" key="4">
    <source>
        <dbReference type="ARBA" id="ARBA00005259"/>
    </source>
</evidence>
<dbReference type="SUPFAM" id="SSF53927">
    <property type="entry name" value="Cytidine deaminase-like"/>
    <property type="match status" value="1"/>
</dbReference>
<dbReference type="EMBL" id="JBCITM010000001">
    <property type="protein sequence ID" value="MEN1759210.1"/>
    <property type="molecule type" value="Genomic_DNA"/>
</dbReference>
<dbReference type="PROSITE" id="PS00903">
    <property type="entry name" value="CYT_DCMP_DEAMINASES_1"/>
    <property type="match status" value="1"/>
</dbReference>
<evidence type="ECO:0000256" key="7">
    <source>
        <dbReference type="ARBA" id="ARBA00022723"/>
    </source>
</evidence>
<comment type="pathway">
    <text evidence="3 14">Cofactor biosynthesis; riboflavin biosynthesis; 5-amino-6-(D-ribitylamino)uracil from GTP: step 3/4.</text>
</comment>
<organism evidence="16 17">
    <name type="scientific">Anoxynatronum sibiricum</name>
    <dbReference type="NCBI Taxonomy" id="210623"/>
    <lineage>
        <taxon>Bacteria</taxon>
        <taxon>Bacillati</taxon>
        <taxon>Bacillota</taxon>
        <taxon>Clostridia</taxon>
        <taxon>Eubacteriales</taxon>
        <taxon>Clostridiaceae</taxon>
        <taxon>Anoxynatronum</taxon>
    </lineage>
</organism>
<dbReference type="PROSITE" id="PS51747">
    <property type="entry name" value="CYT_DCMP_DEAMINASES_2"/>
    <property type="match status" value="1"/>
</dbReference>
<keyword evidence="11" id="KW-0511">Multifunctional enzyme</keyword>
<keyword evidence="6 14" id="KW-0686">Riboflavin biosynthesis</keyword>
<dbReference type="Gene3D" id="3.40.430.10">
    <property type="entry name" value="Dihydrofolate Reductase, subunit A"/>
    <property type="match status" value="1"/>
</dbReference>
<dbReference type="Pfam" id="PF00383">
    <property type="entry name" value="dCMP_cyt_deam_1"/>
    <property type="match status" value="1"/>
</dbReference>
<keyword evidence="14 16" id="KW-0378">Hydrolase</keyword>
<dbReference type="Gene3D" id="3.40.140.10">
    <property type="entry name" value="Cytidine Deaminase, domain 2"/>
    <property type="match status" value="1"/>
</dbReference>
<dbReference type="Pfam" id="PF01872">
    <property type="entry name" value="RibD_C"/>
    <property type="match status" value="1"/>
</dbReference>
<evidence type="ECO:0000256" key="6">
    <source>
        <dbReference type="ARBA" id="ARBA00022619"/>
    </source>
</evidence>
<name>A0ABU9VPV4_9CLOT</name>
<dbReference type="InterPro" id="IPR002734">
    <property type="entry name" value="RibDG_C"/>
</dbReference>
<dbReference type="RefSeq" id="WP_343184583.1">
    <property type="nucleotide sequence ID" value="NZ_JBCITM010000001.1"/>
</dbReference>